<evidence type="ECO:0000256" key="5">
    <source>
        <dbReference type="ARBA" id="ARBA00022741"/>
    </source>
</evidence>
<comment type="function">
    <text evidence="12">Catalyzes the cyclization of GTP to (8S)-3',8-cyclo-7,8-dihydroguanosine 5'-triphosphate.</text>
</comment>
<evidence type="ECO:0000256" key="9">
    <source>
        <dbReference type="ARBA" id="ARBA00023150"/>
    </source>
</evidence>
<keyword evidence="10 12" id="KW-0456">Lyase</keyword>
<accession>A0A2S4MBI7</accession>
<dbReference type="CDD" id="cd21117">
    <property type="entry name" value="Twitch_MoaA"/>
    <property type="match status" value="1"/>
</dbReference>
<dbReference type="GO" id="GO:0046872">
    <property type="term" value="F:metal ion binding"/>
    <property type="evidence" value="ECO:0007669"/>
    <property type="project" value="UniProtKB-KW"/>
</dbReference>
<keyword evidence="7 12" id="KW-0411">Iron-sulfur</keyword>
<evidence type="ECO:0000256" key="4">
    <source>
        <dbReference type="ARBA" id="ARBA00022723"/>
    </source>
</evidence>
<gene>
    <name evidence="12" type="primary">moaA</name>
    <name evidence="14" type="ORF">B0G62_10574</name>
</gene>
<dbReference type="PANTHER" id="PTHR22960:SF0">
    <property type="entry name" value="MOLYBDENUM COFACTOR BIOSYNTHESIS PROTEIN 1"/>
    <property type="match status" value="1"/>
</dbReference>
<keyword evidence="4 12" id="KW-0479">Metal-binding</keyword>
<organism evidence="14 15">
    <name type="scientific">Paraburkholderia eburnea</name>
    <dbReference type="NCBI Taxonomy" id="1189126"/>
    <lineage>
        <taxon>Bacteria</taxon>
        <taxon>Pseudomonadati</taxon>
        <taxon>Pseudomonadota</taxon>
        <taxon>Betaproteobacteria</taxon>
        <taxon>Burkholderiales</taxon>
        <taxon>Burkholderiaceae</taxon>
        <taxon>Paraburkholderia</taxon>
    </lineage>
</organism>
<feature type="binding site" evidence="12">
    <location>
        <position position="289"/>
    </location>
    <ligand>
        <name>[4Fe-4S] cluster</name>
        <dbReference type="ChEBI" id="CHEBI:49883"/>
        <label>2</label>
        <note>4Fe-4S-substrate</note>
    </ligand>
</feature>
<dbReference type="UniPathway" id="UPA00344"/>
<feature type="binding site" evidence="12">
    <location>
        <position position="94"/>
    </location>
    <ligand>
        <name>GTP</name>
        <dbReference type="ChEBI" id="CHEBI:37565"/>
    </ligand>
</feature>
<dbReference type="CDD" id="cd01335">
    <property type="entry name" value="Radical_SAM"/>
    <property type="match status" value="1"/>
</dbReference>
<evidence type="ECO:0000313" key="15">
    <source>
        <dbReference type="Proteomes" id="UP000237381"/>
    </source>
</evidence>
<sequence>MNAIAHAINAEPDAARAIRALDAHDASARDRLARPLRDLRLSVIDQCNFRCTYCMPREVFDENYRFLRASERLSFDQMMKLVRAFVALGVEKVRITGGEPLLRRGLESFIERLAGLTTLGGAPLDIALTTNGSLLAERARSLRNAGLSRVTVSLDALDDAVFRRMSDVDVPVARILDGIEKAHAVGLAPVKVNAVIENGVNDSQILPIVRHFMNTDIAVRFIEFMDVGGAAGWSNTTVLTAHDMREIVESEFPLLPLGGFDESATSVNYRFANGQGTVGFIASVSQPFCGKCSRARVSADGQLFTCLFARQGADLKPWLGETVSSERLIDAIHARWHTRDDHYSELNADRRRSGQRKTWPTVRMSLVGG</sequence>
<dbReference type="GO" id="GO:0061798">
    <property type="term" value="F:GTP 3',8'-cyclase activity"/>
    <property type="evidence" value="ECO:0007669"/>
    <property type="project" value="UniProtKB-UniRule"/>
</dbReference>
<feature type="binding site" evidence="12">
    <location>
        <position position="191"/>
    </location>
    <ligand>
        <name>GTP</name>
        <dbReference type="ChEBI" id="CHEBI:37565"/>
    </ligand>
</feature>
<feature type="binding site" evidence="12">
    <location>
        <position position="225"/>
    </location>
    <ligand>
        <name>S-adenosyl-L-methionine</name>
        <dbReference type="ChEBI" id="CHEBI:59789"/>
    </ligand>
</feature>
<feature type="binding site" evidence="12">
    <location>
        <position position="129"/>
    </location>
    <ligand>
        <name>GTP</name>
        <dbReference type="ChEBI" id="CHEBI:37565"/>
    </ligand>
</feature>
<evidence type="ECO:0000259" key="13">
    <source>
        <dbReference type="PROSITE" id="PS51918"/>
    </source>
</evidence>
<evidence type="ECO:0000256" key="12">
    <source>
        <dbReference type="HAMAP-Rule" id="MF_01225"/>
    </source>
</evidence>
<dbReference type="InterPro" id="IPR050105">
    <property type="entry name" value="MoCo_biosynth_MoaA/MoaC"/>
</dbReference>
<dbReference type="Gene3D" id="3.20.20.70">
    <property type="entry name" value="Aldolase class I"/>
    <property type="match status" value="1"/>
</dbReference>
<dbReference type="InterPro" id="IPR006638">
    <property type="entry name" value="Elp3/MiaA/NifB-like_rSAM"/>
</dbReference>
<proteinExistence type="inferred from homology"/>
<keyword evidence="3 12" id="KW-0949">S-adenosyl-L-methionine</keyword>
<keyword evidence="2 12" id="KW-0004">4Fe-4S</keyword>
<feature type="binding site" evidence="12">
    <location>
        <position position="53"/>
    </location>
    <ligand>
        <name>S-adenosyl-L-methionine</name>
        <dbReference type="ChEBI" id="CHEBI:59789"/>
    </ligand>
</feature>
<evidence type="ECO:0000256" key="7">
    <source>
        <dbReference type="ARBA" id="ARBA00023014"/>
    </source>
</evidence>
<dbReference type="GO" id="GO:0005525">
    <property type="term" value="F:GTP binding"/>
    <property type="evidence" value="ECO:0007669"/>
    <property type="project" value="UniProtKB-UniRule"/>
</dbReference>
<dbReference type="EMBL" id="PQGA01000005">
    <property type="protein sequence ID" value="POR52106.1"/>
    <property type="molecule type" value="Genomic_DNA"/>
</dbReference>
<evidence type="ECO:0000256" key="8">
    <source>
        <dbReference type="ARBA" id="ARBA00023134"/>
    </source>
</evidence>
<dbReference type="InterPro" id="IPR007197">
    <property type="entry name" value="rSAM"/>
</dbReference>
<evidence type="ECO:0000256" key="1">
    <source>
        <dbReference type="ARBA" id="ARBA00012167"/>
    </source>
</evidence>
<dbReference type="GO" id="GO:0006777">
    <property type="term" value="P:Mo-molybdopterin cofactor biosynthetic process"/>
    <property type="evidence" value="ECO:0007669"/>
    <property type="project" value="UniProtKB-UniRule"/>
</dbReference>
<dbReference type="InterPro" id="IPR058240">
    <property type="entry name" value="rSAM_sf"/>
</dbReference>
<feature type="binding site" evidence="12">
    <location>
        <position position="98"/>
    </location>
    <ligand>
        <name>S-adenosyl-L-methionine</name>
        <dbReference type="ChEBI" id="CHEBI:59789"/>
    </ligand>
</feature>
<dbReference type="RefSeq" id="WP_407671150.1">
    <property type="nucleotide sequence ID" value="NZ_PQGA01000005.1"/>
</dbReference>
<dbReference type="InterPro" id="IPR000385">
    <property type="entry name" value="MoaA_NifB_PqqE_Fe-S-bd_CS"/>
</dbReference>
<feature type="domain" description="Radical SAM core" evidence="13">
    <location>
        <begin position="31"/>
        <end position="270"/>
    </location>
</feature>
<dbReference type="Pfam" id="PF04055">
    <property type="entry name" value="Radical_SAM"/>
    <property type="match status" value="1"/>
</dbReference>
<dbReference type="Pfam" id="PF06463">
    <property type="entry name" value="Mob_synth_C"/>
    <property type="match status" value="1"/>
</dbReference>
<evidence type="ECO:0000256" key="6">
    <source>
        <dbReference type="ARBA" id="ARBA00023004"/>
    </source>
</evidence>
<reference evidence="14 15" key="1">
    <citation type="submission" date="2018-01" db="EMBL/GenBank/DDBJ databases">
        <title>Genomic Encyclopedia of Type Strains, Phase III (KMG-III): the genomes of soil and plant-associated and newly described type strains.</title>
        <authorList>
            <person name="Whitman W."/>
        </authorList>
    </citation>
    <scope>NUCLEOTIDE SEQUENCE [LARGE SCALE GENOMIC DNA]</scope>
    <source>
        <strain evidence="14 15">JCM 18070</strain>
    </source>
</reference>
<feature type="binding site" evidence="12">
    <location>
        <position position="54"/>
    </location>
    <ligand>
        <name>[4Fe-4S] cluster</name>
        <dbReference type="ChEBI" id="CHEBI:49883"/>
        <label>1</label>
        <note>4Fe-4S-S-AdoMet</note>
    </ligand>
</feature>
<name>A0A2S4MBI7_9BURK</name>
<comment type="cofactor">
    <cofactor evidence="12">
        <name>[4Fe-4S] cluster</name>
        <dbReference type="ChEBI" id="CHEBI:49883"/>
    </cofactor>
    <text evidence="12">Binds 2 [4Fe-4S] clusters. Binds 1 [4Fe-4S] cluster coordinated with 3 cysteines and an exchangeable S-adenosyl-L-methionine and 1 [4Fe-4S] cluster coordinated with 3 cysteines and the GTP-derived substrate.</text>
</comment>
<dbReference type="PANTHER" id="PTHR22960">
    <property type="entry name" value="MOLYBDOPTERIN COFACTOR SYNTHESIS PROTEIN A"/>
    <property type="match status" value="1"/>
</dbReference>
<dbReference type="SUPFAM" id="SSF102114">
    <property type="entry name" value="Radical SAM enzymes"/>
    <property type="match status" value="1"/>
</dbReference>
<dbReference type="InterPro" id="IPR013785">
    <property type="entry name" value="Aldolase_TIM"/>
</dbReference>
<feature type="binding site" evidence="12">
    <location>
        <position position="47"/>
    </location>
    <ligand>
        <name>[4Fe-4S] cluster</name>
        <dbReference type="ChEBI" id="CHEBI:49883"/>
        <label>1</label>
        <note>4Fe-4S-S-AdoMet</note>
    </ligand>
</feature>
<evidence type="ECO:0000256" key="10">
    <source>
        <dbReference type="ARBA" id="ARBA00023239"/>
    </source>
</evidence>
<feature type="binding site" evidence="12">
    <location>
        <position position="292"/>
    </location>
    <ligand>
        <name>[4Fe-4S] cluster</name>
        <dbReference type="ChEBI" id="CHEBI:49883"/>
        <label>2</label>
        <note>4Fe-4S-substrate</note>
    </ligand>
</feature>
<comment type="caution">
    <text evidence="14">The sequence shown here is derived from an EMBL/GenBank/DDBJ whole genome shotgun (WGS) entry which is preliminary data.</text>
</comment>
<keyword evidence="9 12" id="KW-0501">Molybdenum cofactor biosynthesis</keyword>
<evidence type="ECO:0000256" key="3">
    <source>
        <dbReference type="ARBA" id="ARBA00022691"/>
    </source>
</evidence>
<feature type="binding site" evidence="12">
    <location>
        <position position="153"/>
    </location>
    <ligand>
        <name>S-adenosyl-L-methionine</name>
        <dbReference type="ChEBI" id="CHEBI:59789"/>
    </ligand>
</feature>
<comment type="pathway">
    <text evidence="12">Cofactor biosynthesis; molybdopterin biosynthesis.</text>
</comment>
<dbReference type="GO" id="GO:0051539">
    <property type="term" value="F:4 iron, 4 sulfur cluster binding"/>
    <property type="evidence" value="ECO:0007669"/>
    <property type="project" value="UniProtKB-UniRule"/>
</dbReference>
<dbReference type="GO" id="GO:1904047">
    <property type="term" value="F:S-adenosyl-L-methionine binding"/>
    <property type="evidence" value="ECO:0007669"/>
    <property type="project" value="UniProtKB-UniRule"/>
</dbReference>
<dbReference type="SFLD" id="SFLDG01067">
    <property type="entry name" value="SPASM/twitch_domain_containing"/>
    <property type="match status" value="1"/>
</dbReference>
<keyword evidence="15" id="KW-1185">Reference proteome</keyword>
<dbReference type="SFLD" id="SFLDS00029">
    <property type="entry name" value="Radical_SAM"/>
    <property type="match status" value="1"/>
</dbReference>
<dbReference type="InterPro" id="IPR040064">
    <property type="entry name" value="MoaA-like"/>
</dbReference>
<comment type="subunit">
    <text evidence="12">Monomer and homodimer.</text>
</comment>
<dbReference type="InterPro" id="IPR010505">
    <property type="entry name" value="MoaA_twitch"/>
</dbReference>
<dbReference type="PROSITE" id="PS01305">
    <property type="entry name" value="MOAA_NIFB_PQQE"/>
    <property type="match status" value="1"/>
</dbReference>
<dbReference type="AlphaFoldDB" id="A0A2S4MBI7"/>
<comment type="similarity">
    <text evidence="12">Belongs to the radical SAM superfamily. MoaA family.</text>
</comment>
<dbReference type="InterPro" id="IPR013483">
    <property type="entry name" value="MoaA"/>
</dbReference>
<feature type="binding site" evidence="12">
    <location>
        <position position="51"/>
    </location>
    <ligand>
        <name>[4Fe-4S] cluster</name>
        <dbReference type="ChEBI" id="CHEBI:49883"/>
        <label>1</label>
        <note>4Fe-4S-S-AdoMet</note>
    </ligand>
</feature>
<keyword evidence="5 12" id="KW-0547">Nucleotide-binding</keyword>
<dbReference type="EC" id="4.1.99.22" evidence="1 12"/>
<dbReference type="NCBIfam" id="TIGR02666">
    <property type="entry name" value="moaA"/>
    <property type="match status" value="1"/>
</dbReference>
<keyword evidence="6 12" id="KW-0408">Iron</keyword>
<keyword evidence="8 12" id="KW-0342">GTP-binding</keyword>
<evidence type="ECO:0000313" key="14">
    <source>
        <dbReference type="EMBL" id="POR52106.1"/>
    </source>
</evidence>
<dbReference type="Proteomes" id="UP000237381">
    <property type="component" value="Unassembled WGS sequence"/>
</dbReference>
<protein>
    <recommendedName>
        <fullName evidence="1 12">GTP 3',8-cyclase</fullName>
        <ecNumber evidence="1 12">4.1.99.22</ecNumber>
    </recommendedName>
    <alternativeName>
        <fullName evidence="12">Molybdenum cofactor biosynthesis protein A</fullName>
    </alternativeName>
</protein>
<feature type="binding site" evidence="12">
    <location>
        <position position="40"/>
    </location>
    <ligand>
        <name>GTP</name>
        <dbReference type="ChEBI" id="CHEBI:37565"/>
    </ligand>
</feature>
<comment type="catalytic activity">
    <reaction evidence="11 12">
        <text>GTP + AH2 + S-adenosyl-L-methionine = (8S)-3',8-cyclo-7,8-dihydroguanosine 5'-triphosphate + 5'-deoxyadenosine + L-methionine + A + H(+)</text>
        <dbReference type="Rhea" id="RHEA:49576"/>
        <dbReference type="ChEBI" id="CHEBI:13193"/>
        <dbReference type="ChEBI" id="CHEBI:15378"/>
        <dbReference type="ChEBI" id="CHEBI:17319"/>
        <dbReference type="ChEBI" id="CHEBI:17499"/>
        <dbReference type="ChEBI" id="CHEBI:37565"/>
        <dbReference type="ChEBI" id="CHEBI:57844"/>
        <dbReference type="ChEBI" id="CHEBI:59789"/>
        <dbReference type="ChEBI" id="CHEBI:131766"/>
        <dbReference type="EC" id="4.1.99.22"/>
    </reaction>
</comment>
<dbReference type="SMART" id="SM00729">
    <property type="entry name" value="Elp3"/>
    <property type="match status" value="1"/>
</dbReference>
<dbReference type="PROSITE" id="PS51918">
    <property type="entry name" value="RADICAL_SAM"/>
    <property type="match status" value="1"/>
</dbReference>
<evidence type="ECO:0000256" key="11">
    <source>
        <dbReference type="ARBA" id="ARBA00048697"/>
    </source>
</evidence>
<dbReference type="HAMAP" id="MF_01225_B">
    <property type="entry name" value="MoaA_B"/>
    <property type="match status" value="1"/>
</dbReference>
<dbReference type="SFLD" id="SFLDG01383">
    <property type="entry name" value="cyclic_pyranopterin_phosphate"/>
    <property type="match status" value="1"/>
</dbReference>
<feature type="binding site" evidence="12">
    <location>
        <begin position="294"/>
        <end position="296"/>
    </location>
    <ligand>
        <name>GTP</name>
        <dbReference type="ChEBI" id="CHEBI:37565"/>
    </ligand>
</feature>
<evidence type="ECO:0000256" key="2">
    <source>
        <dbReference type="ARBA" id="ARBA00022485"/>
    </source>
</evidence>
<dbReference type="SFLD" id="SFLDG01386">
    <property type="entry name" value="main_SPASM_domain-containing"/>
    <property type="match status" value="1"/>
</dbReference>
<feature type="binding site" evidence="12">
    <location>
        <position position="306"/>
    </location>
    <ligand>
        <name>[4Fe-4S] cluster</name>
        <dbReference type="ChEBI" id="CHEBI:49883"/>
        <label>2</label>
        <note>4Fe-4S-substrate</note>
    </ligand>
</feature>
<dbReference type="GO" id="GO:0061799">
    <property type="term" value="F:cyclic pyranopterin monophosphate synthase activity"/>
    <property type="evidence" value="ECO:0007669"/>
    <property type="project" value="TreeGrafter"/>
</dbReference>